<comment type="caution">
    <text evidence="1">The sequence shown here is derived from an EMBL/GenBank/DDBJ whole genome shotgun (WGS) entry which is preliminary data.</text>
</comment>
<accession>A0ACB8JWT6</accession>
<gene>
    <name evidence="1" type="ORF">KPL71_018379</name>
</gene>
<protein>
    <submittedName>
        <fullName evidence="1">F-box domain-containing protein</fullName>
    </submittedName>
</protein>
<reference evidence="2" key="1">
    <citation type="journal article" date="2023" name="Hortic. Res.">
        <title>A chromosome-level phased genome enabling allele-level studies in sweet orange: a case study on citrus Huanglongbing tolerance.</title>
        <authorList>
            <person name="Wu B."/>
            <person name="Yu Q."/>
            <person name="Deng Z."/>
            <person name="Duan Y."/>
            <person name="Luo F."/>
            <person name="Gmitter F. Jr."/>
        </authorList>
    </citation>
    <scope>NUCLEOTIDE SEQUENCE [LARGE SCALE GENOMIC DNA]</scope>
    <source>
        <strain evidence="2">cv. Valencia</strain>
    </source>
</reference>
<keyword evidence="2" id="KW-1185">Reference proteome</keyword>
<dbReference type="EMBL" id="CM039175">
    <property type="protein sequence ID" value="KAH9737232.1"/>
    <property type="molecule type" value="Genomic_DNA"/>
</dbReference>
<dbReference type="Proteomes" id="UP000829398">
    <property type="component" value="Chromosome 6"/>
</dbReference>
<evidence type="ECO:0000313" key="2">
    <source>
        <dbReference type="Proteomes" id="UP000829398"/>
    </source>
</evidence>
<organism evidence="1 2">
    <name type="scientific">Citrus sinensis</name>
    <name type="common">Sweet orange</name>
    <name type="synonym">Citrus aurantium var. sinensis</name>
    <dbReference type="NCBI Taxonomy" id="2711"/>
    <lineage>
        <taxon>Eukaryota</taxon>
        <taxon>Viridiplantae</taxon>
        <taxon>Streptophyta</taxon>
        <taxon>Embryophyta</taxon>
        <taxon>Tracheophyta</taxon>
        <taxon>Spermatophyta</taxon>
        <taxon>Magnoliopsida</taxon>
        <taxon>eudicotyledons</taxon>
        <taxon>Gunneridae</taxon>
        <taxon>Pentapetalae</taxon>
        <taxon>rosids</taxon>
        <taxon>malvids</taxon>
        <taxon>Sapindales</taxon>
        <taxon>Rutaceae</taxon>
        <taxon>Aurantioideae</taxon>
        <taxon>Citrus</taxon>
    </lineage>
</organism>
<proteinExistence type="predicted"/>
<name>A0ACB8JWT6_CITSI</name>
<evidence type="ECO:0000313" key="1">
    <source>
        <dbReference type="EMBL" id="KAH9737232.1"/>
    </source>
</evidence>
<sequence length="538" mass="61672">MEAEALGIRETLSWLKGLQFPCIILETDCLRVFQALVEQFSGPNGFGLIIDECRALPMSIREVQFSFVRRSANLDAHSVARIGDKNSLLHCNKKMKREIVSEDYTCVHDRLSELSDDVLVNVLSCLTIQDAARTSILSSRWRYLWKWFTGCLNFHNSLTTAAHKFELRDDKVFDVERRKFVSWVNQVLRSLQSRTMEELRIRFDVTSDDDIHNWIKFAVEKKVRRLELNFRRFLAGRWEVGQYNFPPHFVSYSSFSSLTELSLINVAITGDILAHLLSYCPLLEVLSVIQSVCLKHLKVSGSLLKLKYLKLGYMEHLEIDAPNLISFEFNGPAKPICLGEVCLAEVSFGGSFSNYIMKNLCWLSSFLVRLHTLKLNLASPAYSVPAVAVYYNLPELYNLKHLEMEIDLLDDDHLLPCASFLNAATSLYKFTLKLYDVKPFAEWVQTIKDHVYSSLSELISIRELEVVGLEGCGADTDFVICLIENAELLEKIIIDPCKTRILGTPYESSYRECAEYQSNRRQAIQLAARLPLWEFVIL</sequence>